<evidence type="ECO:0000256" key="6">
    <source>
        <dbReference type="PROSITE-ProRule" id="PRU00259"/>
    </source>
</evidence>
<dbReference type="Proteomes" id="UP000001075">
    <property type="component" value="Unassembled WGS sequence"/>
</dbReference>
<evidence type="ECO:0000313" key="9">
    <source>
        <dbReference type="Proteomes" id="UP000001075"/>
    </source>
</evidence>
<dbReference type="InParanoid" id="G3IEY8"/>
<dbReference type="GO" id="GO:0002934">
    <property type="term" value="P:desmosome organization"/>
    <property type="evidence" value="ECO:0007669"/>
    <property type="project" value="TreeGrafter"/>
</dbReference>
<feature type="compositionally biased region" description="Low complexity" evidence="7">
    <location>
        <begin position="144"/>
        <end position="158"/>
    </location>
</feature>
<dbReference type="Gene3D" id="1.25.10.10">
    <property type="entry name" value="Leucine-rich Repeat Variant"/>
    <property type="match status" value="1"/>
</dbReference>
<name>G3IEY8_CRIGR</name>
<dbReference type="InterPro" id="IPR011989">
    <property type="entry name" value="ARM-like"/>
</dbReference>
<dbReference type="InterPro" id="IPR000225">
    <property type="entry name" value="Armadillo"/>
</dbReference>
<dbReference type="GO" id="GO:0007507">
    <property type="term" value="P:heart development"/>
    <property type="evidence" value="ECO:0007669"/>
    <property type="project" value="TreeGrafter"/>
</dbReference>
<feature type="region of interest" description="Disordered" evidence="7">
    <location>
        <begin position="1"/>
        <end position="33"/>
    </location>
</feature>
<dbReference type="GO" id="GO:0045110">
    <property type="term" value="P:intermediate filament bundle assembly"/>
    <property type="evidence" value="ECO:0007669"/>
    <property type="project" value="TreeGrafter"/>
</dbReference>
<gene>
    <name evidence="8" type="ORF">I79_022298</name>
</gene>
<dbReference type="GO" id="GO:0072659">
    <property type="term" value="P:protein localization to plasma membrane"/>
    <property type="evidence" value="ECO:0007669"/>
    <property type="project" value="TreeGrafter"/>
</dbReference>
<dbReference type="GO" id="GO:0005737">
    <property type="term" value="C:cytoplasm"/>
    <property type="evidence" value="ECO:0007669"/>
    <property type="project" value="TreeGrafter"/>
</dbReference>
<evidence type="ECO:0000256" key="2">
    <source>
        <dbReference type="ARBA" id="ARBA00005462"/>
    </source>
</evidence>
<organism evidence="8 9">
    <name type="scientific">Cricetulus griseus</name>
    <name type="common">Chinese hamster</name>
    <name type="synonym">Cricetulus barabensis griseus</name>
    <dbReference type="NCBI Taxonomy" id="10029"/>
    <lineage>
        <taxon>Eukaryota</taxon>
        <taxon>Metazoa</taxon>
        <taxon>Chordata</taxon>
        <taxon>Craniata</taxon>
        <taxon>Vertebrata</taxon>
        <taxon>Euteleostomi</taxon>
        <taxon>Mammalia</taxon>
        <taxon>Eutheria</taxon>
        <taxon>Euarchontoglires</taxon>
        <taxon>Glires</taxon>
        <taxon>Rodentia</taxon>
        <taxon>Myomorpha</taxon>
        <taxon>Muroidea</taxon>
        <taxon>Cricetidae</taxon>
        <taxon>Cricetinae</taxon>
        <taxon>Cricetulus</taxon>
    </lineage>
</organism>
<reference evidence="9" key="1">
    <citation type="journal article" date="2011" name="Nat. Biotechnol.">
        <title>The genomic sequence of the Chinese hamster ovary (CHO)-K1 cell line.</title>
        <authorList>
            <person name="Xu X."/>
            <person name="Nagarajan H."/>
            <person name="Lewis N.E."/>
            <person name="Pan S."/>
            <person name="Cai Z."/>
            <person name="Liu X."/>
            <person name="Chen W."/>
            <person name="Xie M."/>
            <person name="Wang W."/>
            <person name="Hammond S."/>
            <person name="Andersen M.R."/>
            <person name="Neff N."/>
            <person name="Passarelli B."/>
            <person name="Koh W."/>
            <person name="Fan H.C."/>
            <person name="Wang J."/>
            <person name="Gui Y."/>
            <person name="Lee K.H."/>
            <person name="Betenbaugh M.J."/>
            <person name="Quake S.R."/>
            <person name="Famili I."/>
            <person name="Palsson B.O."/>
            <person name="Wang J."/>
        </authorList>
    </citation>
    <scope>NUCLEOTIDE SEQUENCE [LARGE SCALE GENOMIC DNA]</scope>
    <source>
        <strain evidence="9">CHO K1 cell line</strain>
    </source>
</reference>
<dbReference type="Pfam" id="PF00514">
    <property type="entry name" value="Arm"/>
    <property type="match status" value="1"/>
</dbReference>
<dbReference type="InterPro" id="IPR028435">
    <property type="entry name" value="Plakophilin/d_Catenin"/>
</dbReference>
<evidence type="ECO:0000256" key="7">
    <source>
        <dbReference type="SAM" id="MobiDB-lite"/>
    </source>
</evidence>
<dbReference type="SUPFAM" id="SSF48371">
    <property type="entry name" value="ARM repeat"/>
    <property type="match status" value="1"/>
</dbReference>
<evidence type="ECO:0000256" key="4">
    <source>
        <dbReference type="ARBA" id="ARBA00022889"/>
    </source>
</evidence>
<dbReference type="InterPro" id="IPR016024">
    <property type="entry name" value="ARM-type_fold"/>
</dbReference>
<dbReference type="GO" id="GO:0005912">
    <property type="term" value="C:adherens junction"/>
    <property type="evidence" value="ECO:0007669"/>
    <property type="project" value="TreeGrafter"/>
</dbReference>
<evidence type="ECO:0000256" key="3">
    <source>
        <dbReference type="ARBA" id="ARBA00022737"/>
    </source>
</evidence>
<comment type="similarity">
    <text evidence="2">Belongs to the beta-catenin family.</text>
</comment>
<protein>
    <submittedName>
        <fullName evidence="8">Plakophilin-2</fullName>
    </submittedName>
</protein>
<dbReference type="PANTHER" id="PTHR10372:SF25">
    <property type="entry name" value="PLAKOPHILIN-2"/>
    <property type="match status" value="1"/>
</dbReference>
<dbReference type="SMART" id="SM00185">
    <property type="entry name" value="ARM"/>
    <property type="match status" value="2"/>
</dbReference>
<dbReference type="GO" id="GO:0005886">
    <property type="term" value="C:plasma membrane"/>
    <property type="evidence" value="ECO:0007669"/>
    <property type="project" value="TreeGrafter"/>
</dbReference>
<dbReference type="PROSITE" id="PS50176">
    <property type="entry name" value="ARM_REPEAT"/>
    <property type="match status" value="1"/>
</dbReference>
<dbReference type="AlphaFoldDB" id="G3IEY8"/>
<dbReference type="PANTHER" id="PTHR10372">
    <property type="entry name" value="PLAKOPHILLIN-RELATED"/>
    <property type="match status" value="1"/>
</dbReference>
<dbReference type="PaxDb" id="10029-XP_007638107.1"/>
<evidence type="ECO:0000256" key="1">
    <source>
        <dbReference type="ARBA" id="ARBA00004282"/>
    </source>
</evidence>
<dbReference type="GO" id="GO:0098609">
    <property type="term" value="P:cell-cell adhesion"/>
    <property type="evidence" value="ECO:0007669"/>
    <property type="project" value="InterPro"/>
</dbReference>
<evidence type="ECO:0000256" key="5">
    <source>
        <dbReference type="ARBA" id="ARBA00022949"/>
    </source>
</evidence>
<dbReference type="EMBL" id="JH002291">
    <property type="protein sequence ID" value="EGW08311.1"/>
    <property type="molecule type" value="Genomic_DNA"/>
</dbReference>
<feature type="compositionally biased region" description="Acidic residues" evidence="7">
    <location>
        <begin position="382"/>
        <end position="408"/>
    </location>
</feature>
<keyword evidence="4" id="KW-0130">Cell adhesion</keyword>
<feature type="repeat" description="ARM" evidence="6">
    <location>
        <begin position="243"/>
        <end position="278"/>
    </location>
</feature>
<sequence length="429" mass="48018">MPKAGMAATYGSRWGRGTAQYSSQKSVEERSWRQPLRRLEISPDSSPDRARYMHNEYQFAWRSHGVPGGRLTLPRYARSEILSLRQTGTVRRPPACGSFSDTVFDNGPLNPTIPPHPPGTSHSAGSLLEESVRVSQTRPLGVQSRAARSSWPRSSVRSTLQDPGRILPTAGQAAVGSGDAHGDRSAFADAQLGNADLEMTLERAVTMLDADRVALPRISAAATFIQHESFQKSEARKRVNQLRGIPKLLQLLKVQNEDVQRAVCGALRNLVFEDNDNKLEVAELNGVPRLLQHPDFHTHTWHLTDSLHNLTLPPPKSLGLFYCEVANLNDYGENVFKLLPQVMCLNGYGRDNKEAPDSHVEGWRMTKRKMRIRKNMINMPIVEDEEDEEEEGEEEDVSGEEEEEDEEGYNVGMMRKTKMILVKRKGDGS</sequence>
<proteinExistence type="inferred from homology"/>
<evidence type="ECO:0000313" key="8">
    <source>
        <dbReference type="EMBL" id="EGW08311.1"/>
    </source>
</evidence>
<keyword evidence="3" id="KW-0677">Repeat</keyword>
<feature type="region of interest" description="Disordered" evidence="7">
    <location>
        <begin position="132"/>
        <end position="183"/>
    </location>
</feature>
<keyword evidence="5" id="KW-0965">Cell junction</keyword>
<dbReference type="eggNOG" id="KOG1048">
    <property type="taxonomic scope" value="Eukaryota"/>
</dbReference>
<dbReference type="GO" id="GO:0005634">
    <property type="term" value="C:nucleus"/>
    <property type="evidence" value="ECO:0007669"/>
    <property type="project" value="TreeGrafter"/>
</dbReference>
<comment type="subcellular location">
    <subcellularLocation>
        <location evidence="1">Cell junction</location>
    </subcellularLocation>
</comment>
<dbReference type="STRING" id="10029.G3IEY8"/>
<dbReference type="GO" id="GO:0014704">
    <property type="term" value="C:intercalated disc"/>
    <property type="evidence" value="ECO:0007669"/>
    <property type="project" value="TreeGrafter"/>
</dbReference>
<accession>G3IEY8</accession>
<feature type="region of interest" description="Disordered" evidence="7">
    <location>
        <begin position="382"/>
        <end position="415"/>
    </location>
</feature>